<evidence type="ECO:0000256" key="1">
    <source>
        <dbReference type="SAM" id="MobiDB-lite"/>
    </source>
</evidence>
<comment type="caution">
    <text evidence="2">The sequence shown here is derived from an EMBL/GenBank/DDBJ whole genome shotgun (WGS) entry which is preliminary data.</text>
</comment>
<proteinExistence type="predicted"/>
<reference evidence="2" key="2">
    <citation type="submission" date="2021-08" db="EMBL/GenBank/DDBJ databases">
        <authorList>
            <person name="Eriksson T."/>
        </authorList>
    </citation>
    <scope>NUCLEOTIDE SEQUENCE</scope>
    <source>
        <strain evidence="2">Stoneville</strain>
        <tissue evidence="2">Whole head</tissue>
    </source>
</reference>
<gene>
    <name evidence="2" type="ORF">GEV33_000331</name>
</gene>
<protein>
    <submittedName>
        <fullName evidence="2">Uncharacterized protein</fullName>
    </submittedName>
</protein>
<name>A0A8J6HPE6_TENMO</name>
<dbReference type="Proteomes" id="UP000719412">
    <property type="component" value="Unassembled WGS sequence"/>
</dbReference>
<accession>A0A8J6HPE6</accession>
<evidence type="ECO:0000313" key="2">
    <source>
        <dbReference type="EMBL" id="KAH0822460.1"/>
    </source>
</evidence>
<reference evidence="2" key="1">
    <citation type="journal article" date="2020" name="J Insects Food Feed">
        <title>The yellow mealworm (Tenebrio molitor) genome: a resource for the emerging insects as food and feed industry.</title>
        <authorList>
            <person name="Eriksson T."/>
            <person name="Andere A."/>
            <person name="Kelstrup H."/>
            <person name="Emery V."/>
            <person name="Picard C."/>
        </authorList>
    </citation>
    <scope>NUCLEOTIDE SEQUENCE</scope>
    <source>
        <strain evidence="2">Stoneville</strain>
        <tissue evidence="2">Whole head</tissue>
    </source>
</reference>
<sequence>MTVTATKLTVHMKAAKIAQTQNPQRKKEDEELVLFSVQRSTEQHARDPVRDRNRKRRRRINYGISVASKYDLETKMAALAARKFPLFPQATSRTLFQSQSTFHQDSIESLTYLNTHDSLESLNSHHSVLQPEEASPDSRGAPSAATTHSGELILSTLEPLSASLNHAKSIQARTRSDQYLQNRTLRCSGTGQAAPVNSGPNKCCAVFELWRLFLSSVLQSGHQKCVLWPARLLGRNSTYQVTCEIRICGVIKKDCLSWSTRTAWLVTQWTEVPPTSGAHLFVVSGSVQIVYNRAKISASSFK</sequence>
<dbReference type="AlphaFoldDB" id="A0A8J6HPE6"/>
<dbReference type="EMBL" id="JABDTM020002114">
    <property type="protein sequence ID" value="KAH0822460.1"/>
    <property type="molecule type" value="Genomic_DNA"/>
</dbReference>
<evidence type="ECO:0000313" key="3">
    <source>
        <dbReference type="Proteomes" id="UP000719412"/>
    </source>
</evidence>
<keyword evidence="3" id="KW-1185">Reference proteome</keyword>
<feature type="region of interest" description="Disordered" evidence="1">
    <location>
        <begin position="123"/>
        <end position="146"/>
    </location>
</feature>
<organism evidence="2 3">
    <name type="scientific">Tenebrio molitor</name>
    <name type="common">Yellow mealworm beetle</name>
    <dbReference type="NCBI Taxonomy" id="7067"/>
    <lineage>
        <taxon>Eukaryota</taxon>
        <taxon>Metazoa</taxon>
        <taxon>Ecdysozoa</taxon>
        <taxon>Arthropoda</taxon>
        <taxon>Hexapoda</taxon>
        <taxon>Insecta</taxon>
        <taxon>Pterygota</taxon>
        <taxon>Neoptera</taxon>
        <taxon>Endopterygota</taxon>
        <taxon>Coleoptera</taxon>
        <taxon>Polyphaga</taxon>
        <taxon>Cucujiformia</taxon>
        <taxon>Tenebrionidae</taxon>
        <taxon>Tenebrio</taxon>
    </lineage>
</organism>